<accession>A0A897N2U2</accession>
<organism evidence="1 2">
    <name type="scientific">Halapricum desulfuricans</name>
    <dbReference type="NCBI Taxonomy" id="2841257"/>
    <lineage>
        <taxon>Archaea</taxon>
        <taxon>Methanobacteriati</taxon>
        <taxon>Methanobacteriota</taxon>
        <taxon>Stenosarchaea group</taxon>
        <taxon>Halobacteria</taxon>
        <taxon>Halobacteriales</taxon>
        <taxon>Haloarculaceae</taxon>
        <taxon>Halapricum</taxon>
    </lineage>
</organism>
<dbReference type="Proteomes" id="UP000663525">
    <property type="component" value="Chromosome"/>
</dbReference>
<name>A0A897N2U2_9EURY</name>
<protein>
    <submittedName>
        <fullName evidence="1">Uncharacterized protein</fullName>
    </submittedName>
</protein>
<sequence length="49" mass="5702">MSRMTVYRHYPGPVRNICRLLFCQSYNIIYVFSLNVLSAATDMKPKSES</sequence>
<reference evidence="1" key="1">
    <citation type="submission" date="2020-11" db="EMBL/GenBank/DDBJ databases">
        <title>Carbohydrate-dependent, anaerobic sulfur respiration: A novel catabolism in halophilic archaea.</title>
        <authorList>
            <person name="Sorokin D.Y."/>
            <person name="Messina E."/>
            <person name="Smedile F."/>
            <person name="La Cono V."/>
            <person name="Hallsworth J.E."/>
            <person name="Yakimov M.M."/>
        </authorList>
    </citation>
    <scope>NUCLEOTIDE SEQUENCE</scope>
    <source>
        <strain evidence="1">HSR12-1</strain>
    </source>
</reference>
<gene>
    <name evidence="1" type="ORF">HSR121_0691</name>
</gene>
<proteinExistence type="predicted"/>
<dbReference type="AlphaFoldDB" id="A0A897N2U2"/>
<dbReference type="EMBL" id="CP064787">
    <property type="protein sequence ID" value="QSG05045.1"/>
    <property type="molecule type" value="Genomic_DNA"/>
</dbReference>
<evidence type="ECO:0000313" key="1">
    <source>
        <dbReference type="EMBL" id="QSG05045.1"/>
    </source>
</evidence>
<evidence type="ECO:0000313" key="2">
    <source>
        <dbReference type="Proteomes" id="UP000663525"/>
    </source>
</evidence>